<dbReference type="EMBL" id="BAED01000058">
    <property type="protein sequence ID" value="GAB06655.1"/>
    <property type="molecule type" value="Genomic_DNA"/>
</dbReference>
<dbReference type="STRING" id="1075090.GOAMR_58_00320"/>
<name>G7GST0_9ACTN</name>
<evidence type="ECO:0000313" key="1">
    <source>
        <dbReference type="EMBL" id="GAB06655.1"/>
    </source>
</evidence>
<protein>
    <recommendedName>
        <fullName evidence="3">DUF3800 domain-containing protein</fullName>
    </recommendedName>
</protein>
<comment type="caution">
    <text evidence="1">The sequence shown here is derived from an EMBL/GenBank/DDBJ whole genome shotgun (WGS) entry which is preliminary data.</text>
</comment>
<organism evidence="1 2">
    <name type="scientific">Gordonia amarae NBRC 15530</name>
    <dbReference type="NCBI Taxonomy" id="1075090"/>
    <lineage>
        <taxon>Bacteria</taxon>
        <taxon>Bacillati</taxon>
        <taxon>Actinomycetota</taxon>
        <taxon>Actinomycetes</taxon>
        <taxon>Mycobacteriales</taxon>
        <taxon>Gordoniaceae</taxon>
        <taxon>Gordonia</taxon>
    </lineage>
</organism>
<evidence type="ECO:0000313" key="2">
    <source>
        <dbReference type="Proteomes" id="UP000006023"/>
    </source>
</evidence>
<evidence type="ECO:0008006" key="3">
    <source>
        <dbReference type="Google" id="ProtNLM"/>
    </source>
</evidence>
<proteinExistence type="predicted"/>
<dbReference type="AlphaFoldDB" id="G7GST0"/>
<sequence length="192" mass="21584">MRVRMFTAWVDESGSDMRRDPGTYMLSAALVENGKEEGARAAMQALLLPGQKKLHWRDDASRHALIVEAIAALGVEHFVVVHCAPDIDIRPERQRRLCLGRLVPELAELGVTRVIAESRGRADDRRDAQAVEHLRQSRRLSGPFHIDHARGPFDPLLWVPDACCGVITRHRCGDSTHYEKLSTQITMCEVES</sequence>
<dbReference type="Proteomes" id="UP000006023">
    <property type="component" value="Unassembled WGS sequence"/>
</dbReference>
<keyword evidence="2" id="KW-1185">Reference proteome</keyword>
<dbReference type="eggNOG" id="ENOG5032SDR">
    <property type="taxonomic scope" value="Bacteria"/>
</dbReference>
<reference evidence="1 2" key="1">
    <citation type="submission" date="2011-11" db="EMBL/GenBank/DDBJ databases">
        <title>Whole genome shotgun sequence of Gordonia amarae NBRC 15530.</title>
        <authorList>
            <person name="Takarada H."/>
            <person name="Hosoyama A."/>
            <person name="Tsuchikane K."/>
            <person name="Katsumata H."/>
            <person name="Yamazaki S."/>
            <person name="Fujita N."/>
        </authorList>
    </citation>
    <scope>NUCLEOTIDE SEQUENCE [LARGE SCALE GENOMIC DNA]</scope>
    <source>
        <strain evidence="1 2">NBRC 15530</strain>
    </source>
</reference>
<gene>
    <name evidence="1" type="ORF">GOAMR_58_00320</name>
</gene>
<accession>G7GST0</accession>